<dbReference type="GeneID" id="80895482"/>
<feature type="region of interest" description="Disordered" evidence="1">
    <location>
        <begin position="82"/>
        <end position="122"/>
    </location>
</feature>
<dbReference type="AlphaFoldDB" id="A0A9W8UQR9"/>
<dbReference type="RefSeq" id="XP_056057420.1">
    <property type="nucleotide sequence ID" value="XM_056197059.1"/>
</dbReference>
<dbReference type="Proteomes" id="UP001144673">
    <property type="component" value="Unassembled WGS sequence"/>
</dbReference>
<evidence type="ECO:0000256" key="1">
    <source>
        <dbReference type="SAM" id="MobiDB-lite"/>
    </source>
</evidence>
<evidence type="ECO:0000313" key="2">
    <source>
        <dbReference type="EMBL" id="KAJ4159421.1"/>
    </source>
</evidence>
<dbReference type="KEGG" id="amus:LMH87_008323"/>
<organism evidence="2 3">
    <name type="scientific">Akanthomyces muscarius</name>
    <name type="common">Entomopathogenic fungus</name>
    <name type="synonym">Lecanicillium muscarium</name>
    <dbReference type="NCBI Taxonomy" id="2231603"/>
    <lineage>
        <taxon>Eukaryota</taxon>
        <taxon>Fungi</taxon>
        <taxon>Dikarya</taxon>
        <taxon>Ascomycota</taxon>
        <taxon>Pezizomycotina</taxon>
        <taxon>Sordariomycetes</taxon>
        <taxon>Hypocreomycetidae</taxon>
        <taxon>Hypocreales</taxon>
        <taxon>Cordycipitaceae</taxon>
        <taxon>Akanthomyces</taxon>
    </lineage>
</organism>
<sequence>MSAQTSNATFLNVRRLLGEVNELKDALRALKPEIIRFEGEAGHTVYGPSAKRRLAELYDREVLLSRRVKSLEKNIAGYQLALARGPGDGSDSSKSSRASSRSSRSGKSNKSSGSSESASRPAENGWWCRCGVLNYTEPDEQVPCWGCQAQVFDDRCCAWQIEPHPDSVSPWEIDMRDPRRDASNRGIRFLRR</sequence>
<evidence type="ECO:0000313" key="3">
    <source>
        <dbReference type="Proteomes" id="UP001144673"/>
    </source>
</evidence>
<comment type="caution">
    <text evidence="2">The sequence shown here is derived from an EMBL/GenBank/DDBJ whole genome shotgun (WGS) entry which is preliminary data.</text>
</comment>
<protein>
    <submittedName>
        <fullName evidence="2">Uncharacterized protein</fullName>
    </submittedName>
</protein>
<proteinExistence type="predicted"/>
<dbReference type="EMBL" id="JAJHUN010000005">
    <property type="protein sequence ID" value="KAJ4159421.1"/>
    <property type="molecule type" value="Genomic_DNA"/>
</dbReference>
<gene>
    <name evidence="2" type="ORF">LMH87_008323</name>
</gene>
<feature type="compositionally biased region" description="Low complexity" evidence="1">
    <location>
        <begin position="89"/>
        <end position="122"/>
    </location>
</feature>
<reference evidence="2" key="1">
    <citation type="journal article" date="2023" name="Access Microbiol">
        <title>De-novo genome assembly for Akanthomyces muscarius, a biocontrol agent of insect agricultural pests.</title>
        <authorList>
            <person name="Erdos Z."/>
            <person name="Studholme D.J."/>
            <person name="Raymond B."/>
            <person name="Sharma M."/>
        </authorList>
    </citation>
    <scope>NUCLEOTIDE SEQUENCE</scope>
    <source>
        <strain evidence="2">Ve6</strain>
    </source>
</reference>
<accession>A0A9W8UQR9</accession>
<name>A0A9W8UQR9_AKAMU</name>
<keyword evidence="3" id="KW-1185">Reference proteome</keyword>